<protein>
    <recommendedName>
        <fullName evidence="4">MinD-like ATPase involved in chromosome partitioning or flagellar assembly</fullName>
    </recommendedName>
</protein>
<sequence>MSIEKAAMTYPIPPQQQHLAAPPAAPAPVIDPHPAGAADWTYTPRHPADAGKPAPAEWGWRAGLRSLTGGLITLGPGAEEELHRAGVAQIRSTLPGSRTIVVANEKGGAGKTPTALILSALLAEYRREAVVVWDVNELRGTLGRRAEIADPSTTVTDLLAAAGELARPDAEIGVLTSYLRRQPEGNLVLASSEDGNAMRQIGHAECDVVRQLLLRRFGVVVCDTGNNAAAPNFLYTVDSADILIIPAAPSNVHLEVARAMLRMLDSRETTKHLVAKAVLVVTSPTGARLDPAEERWFADRIGRVVHVPADPVIAEGSKLPISELSAESRRAWTQVAAAVISAAQAPSPHDRPRGRRRAPEPDETSPADLYPASADGSISP</sequence>
<dbReference type="Gene3D" id="3.40.50.300">
    <property type="entry name" value="P-loop containing nucleotide triphosphate hydrolases"/>
    <property type="match status" value="1"/>
</dbReference>
<dbReference type="PANTHER" id="PTHR43384">
    <property type="entry name" value="SEPTUM SITE-DETERMINING PROTEIN MIND HOMOLOG, CHLOROPLASTIC-RELATED"/>
    <property type="match status" value="1"/>
</dbReference>
<evidence type="ECO:0008006" key="4">
    <source>
        <dbReference type="Google" id="ProtNLM"/>
    </source>
</evidence>
<evidence type="ECO:0000256" key="1">
    <source>
        <dbReference type="SAM" id="MobiDB-lite"/>
    </source>
</evidence>
<dbReference type="EMBL" id="CP097332">
    <property type="protein sequence ID" value="UQX89489.1"/>
    <property type="molecule type" value="Genomic_DNA"/>
</dbReference>
<reference evidence="2" key="1">
    <citation type="journal article" date="2018" name="Int. J. Syst. Evol. Microbiol.">
        <title>Jatrophihabitans telluris sp. nov., isolated from sediment soil of lava forest wetlands and the emended description of the genus Jatrophihabitans.</title>
        <authorList>
            <person name="Lee K.C."/>
            <person name="Suh M.K."/>
            <person name="Eom M.K."/>
            <person name="Kim K.K."/>
            <person name="Kim J.S."/>
            <person name="Kim D.S."/>
            <person name="Ko S.H."/>
            <person name="Shin Y.K."/>
            <person name="Lee J.S."/>
        </authorList>
    </citation>
    <scope>NUCLEOTIDE SEQUENCE</scope>
    <source>
        <strain evidence="2">N237</strain>
    </source>
</reference>
<evidence type="ECO:0000313" key="2">
    <source>
        <dbReference type="EMBL" id="UQX89489.1"/>
    </source>
</evidence>
<organism evidence="2 3">
    <name type="scientific">Jatrophihabitans telluris</name>
    <dbReference type="NCBI Taxonomy" id="2038343"/>
    <lineage>
        <taxon>Bacteria</taxon>
        <taxon>Bacillati</taxon>
        <taxon>Actinomycetota</taxon>
        <taxon>Actinomycetes</taxon>
        <taxon>Jatrophihabitantales</taxon>
        <taxon>Jatrophihabitantaceae</taxon>
        <taxon>Jatrophihabitans</taxon>
    </lineage>
</organism>
<evidence type="ECO:0000313" key="3">
    <source>
        <dbReference type="Proteomes" id="UP001056336"/>
    </source>
</evidence>
<dbReference type="InterPro" id="IPR050625">
    <property type="entry name" value="ParA/MinD_ATPase"/>
</dbReference>
<feature type="region of interest" description="Disordered" evidence="1">
    <location>
        <begin position="1"/>
        <end position="56"/>
    </location>
</feature>
<dbReference type="PANTHER" id="PTHR43384:SF14">
    <property type="entry name" value="ESX-1 SECRETION-ASSOCIATED PROTEIN ESPI"/>
    <property type="match status" value="1"/>
</dbReference>
<dbReference type="RefSeq" id="WP_249773385.1">
    <property type="nucleotide sequence ID" value="NZ_CP097332.1"/>
</dbReference>
<gene>
    <name evidence="2" type="ORF">M6D93_05640</name>
</gene>
<accession>A0ABY4R145</accession>
<feature type="region of interest" description="Disordered" evidence="1">
    <location>
        <begin position="340"/>
        <end position="380"/>
    </location>
</feature>
<dbReference type="Proteomes" id="UP001056336">
    <property type="component" value="Chromosome"/>
</dbReference>
<dbReference type="SUPFAM" id="SSF52540">
    <property type="entry name" value="P-loop containing nucleoside triphosphate hydrolases"/>
    <property type="match status" value="1"/>
</dbReference>
<proteinExistence type="predicted"/>
<reference evidence="2" key="2">
    <citation type="submission" date="2022-05" db="EMBL/GenBank/DDBJ databases">
        <authorList>
            <person name="Kim J.-S."/>
            <person name="Lee K."/>
            <person name="Suh M."/>
            <person name="Eom M."/>
            <person name="Kim J.-S."/>
            <person name="Kim D.-S."/>
            <person name="Ko S.-H."/>
            <person name="Shin Y."/>
            <person name="Lee J.-S."/>
        </authorList>
    </citation>
    <scope>NUCLEOTIDE SEQUENCE</scope>
    <source>
        <strain evidence="2">N237</strain>
    </source>
</reference>
<dbReference type="InterPro" id="IPR027417">
    <property type="entry name" value="P-loop_NTPase"/>
</dbReference>
<name>A0ABY4R145_9ACTN</name>
<keyword evidence="3" id="KW-1185">Reference proteome</keyword>